<sequence length="220" mass="24630">MFSFHYLPSIAAKENKLENATKQSTNADYLALSLSMNQLLRICRRRNAFPEKPLQDLRPLRTSWFPVGRVQRTDFENCNQLAADAVAAQNSGIVRREIDNRHLARGIALQISAFWRTMERIAARSRGGKLHLDLEDDRKQERSEDVEMVDIGDDMLALKYHTQDAATIDVIDSKSDGKVKSRADSVLISAKAHVSFIVSAGKRARSAMTPSLAESARFAA</sequence>
<protein>
    <submittedName>
        <fullName evidence="1">Uncharacterized protein</fullName>
    </submittedName>
</protein>
<name>A0ACC0WT54_9STRA</name>
<evidence type="ECO:0000313" key="2">
    <source>
        <dbReference type="Proteomes" id="UP001163321"/>
    </source>
</evidence>
<dbReference type="Proteomes" id="UP001163321">
    <property type="component" value="Chromosome 1"/>
</dbReference>
<comment type="caution">
    <text evidence="1">The sequence shown here is derived from an EMBL/GenBank/DDBJ whole genome shotgun (WGS) entry which is preliminary data.</text>
</comment>
<proteinExistence type="predicted"/>
<keyword evidence="2" id="KW-1185">Reference proteome</keyword>
<gene>
    <name evidence="1" type="ORF">PsorP6_001523</name>
</gene>
<dbReference type="EMBL" id="CM047580">
    <property type="protein sequence ID" value="KAI9921063.1"/>
    <property type="molecule type" value="Genomic_DNA"/>
</dbReference>
<organism evidence="1 2">
    <name type="scientific">Peronosclerospora sorghi</name>
    <dbReference type="NCBI Taxonomy" id="230839"/>
    <lineage>
        <taxon>Eukaryota</taxon>
        <taxon>Sar</taxon>
        <taxon>Stramenopiles</taxon>
        <taxon>Oomycota</taxon>
        <taxon>Peronosporomycetes</taxon>
        <taxon>Peronosporales</taxon>
        <taxon>Peronosporaceae</taxon>
        <taxon>Peronosclerospora</taxon>
    </lineage>
</organism>
<accession>A0ACC0WT54</accession>
<evidence type="ECO:0000313" key="1">
    <source>
        <dbReference type="EMBL" id="KAI9921063.1"/>
    </source>
</evidence>
<reference evidence="1 2" key="1">
    <citation type="journal article" date="2022" name="bioRxiv">
        <title>The genome of the oomycete Peronosclerospora sorghi, a cosmopolitan pathogen of maize and sorghum, is inflated with dispersed pseudogenes.</title>
        <authorList>
            <person name="Fletcher K."/>
            <person name="Martin F."/>
            <person name="Isakeit T."/>
            <person name="Cavanaugh K."/>
            <person name="Magill C."/>
            <person name="Michelmore R."/>
        </authorList>
    </citation>
    <scope>NUCLEOTIDE SEQUENCE [LARGE SCALE GENOMIC DNA]</scope>
    <source>
        <strain evidence="1">P6</strain>
    </source>
</reference>